<feature type="region of interest" description="Disordered" evidence="1">
    <location>
        <begin position="355"/>
        <end position="397"/>
    </location>
</feature>
<feature type="region of interest" description="Disordered" evidence="1">
    <location>
        <begin position="1"/>
        <end position="87"/>
    </location>
</feature>
<keyword evidence="3" id="KW-1185">Reference proteome</keyword>
<evidence type="ECO:0000256" key="1">
    <source>
        <dbReference type="SAM" id="MobiDB-lite"/>
    </source>
</evidence>
<dbReference type="Proteomes" id="UP000309340">
    <property type="component" value="Unassembled WGS sequence"/>
</dbReference>
<feature type="region of interest" description="Disordered" evidence="1">
    <location>
        <begin position="200"/>
        <end position="293"/>
    </location>
</feature>
<feature type="compositionally biased region" description="Basic and acidic residues" evidence="1">
    <location>
        <begin position="203"/>
        <end position="220"/>
    </location>
</feature>
<feature type="region of interest" description="Disordered" evidence="1">
    <location>
        <begin position="115"/>
        <end position="165"/>
    </location>
</feature>
<accession>A0A4U0XGJ9</accession>
<dbReference type="GO" id="GO:0005634">
    <property type="term" value="C:nucleus"/>
    <property type="evidence" value="ECO:0007669"/>
    <property type="project" value="TreeGrafter"/>
</dbReference>
<gene>
    <name evidence="2" type="ORF">B0A55_05561</name>
</gene>
<dbReference type="AlphaFoldDB" id="A0A4U0XGJ9"/>
<evidence type="ECO:0000313" key="2">
    <source>
        <dbReference type="EMBL" id="TKA75341.1"/>
    </source>
</evidence>
<dbReference type="PANTHER" id="PTHR13621:SF2">
    <property type="entry name" value="PROLINE-RICH PROTEIN PRCC"/>
    <property type="match status" value="1"/>
</dbReference>
<dbReference type="OrthoDB" id="2555634at2759"/>
<dbReference type="STRING" id="329884.A0A4U0XGJ9"/>
<organism evidence="2 3">
    <name type="scientific">Friedmanniomyces simplex</name>
    <dbReference type="NCBI Taxonomy" id="329884"/>
    <lineage>
        <taxon>Eukaryota</taxon>
        <taxon>Fungi</taxon>
        <taxon>Dikarya</taxon>
        <taxon>Ascomycota</taxon>
        <taxon>Pezizomycotina</taxon>
        <taxon>Dothideomycetes</taxon>
        <taxon>Dothideomycetidae</taxon>
        <taxon>Mycosphaerellales</taxon>
        <taxon>Teratosphaeriaceae</taxon>
        <taxon>Friedmanniomyces</taxon>
    </lineage>
</organism>
<dbReference type="EMBL" id="NAJQ01000196">
    <property type="protein sequence ID" value="TKA75341.1"/>
    <property type="molecule type" value="Genomic_DNA"/>
</dbReference>
<dbReference type="PANTHER" id="PTHR13621">
    <property type="entry name" value="PROLINE-RICH PROTEIN PRCC"/>
    <property type="match status" value="1"/>
</dbReference>
<dbReference type="InterPro" id="IPR018800">
    <property type="entry name" value="PRCC"/>
</dbReference>
<comment type="caution">
    <text evidence="2">The sequence shown here is derived from an EMBL/GenBank/DDBJ whole genome shotgun (WGS) entry which is preliminary data.</text>
</comment>
<proteinExistence type="predicted"/>
<feature type="compositionally biased region" description="Pro residues" evidence="1">
    <location>
        <begin position="276"/>
        <end position="290"/>
    </location>
</feature>
<evidence type="ECO:0000313" key="3">
    <source>
        <dbReference type="Proteomes" id="UP000309340"/>
    </source>
</evidence>
<feature type="compositionally biased region" description="Polar residues" evidence="1">
    <location>
        <begin position="360"/>
        <end position="373"/>
    </location>
</feature>
<feature type="compositionally biased region" description="Basic and acidic residues" evidence="1">
    <location>
        <begin position="375"/>
        <end position="389"/>
    </location>
</feature>
<dbReference type="Pfam" id="PF10253">
    <property type="entry name" value="PRCC"/>
    <property type="match status" value="1"/>
</dbReference>
<protein>
    <submittedName>
        <fullName evidence="2">Uncharacterized protein</fullName>
    </submittedName>
</protein>
<name>A0A4U0XGJ9_9PEZI</name>
<sequence length="397" mass="42369">MALVAYSDSEGSDTETPVPAPKPTATAQIAATSKPTAPFQKTEARKIKVALPTLKAEADKQAQDEADPPPAKRARTAGAFGGFNSLLPAPKRTAAQATGLKKGVSLKTSSEAAFSRVAGPGPAAVADDGAGYGAQEDEVYDEFGNSSKPQASGPVAAVDEGKGEKEEVEVKVVGKSTRFKPLSVANNRKKKVVKKFLAAPAEGRIERDDAQKPPPEDTMRLQEAAVPVAKPKRSLFTVQQEEEEEETLPEPADRNAYTALDAPDSAHEHDIHPTSTHPPAPATAPAPPPNFLQSLAADMNLTPTQRRQLFGRHATKDLPATINLTHFNTDAEYAANEAIRQSGETMEHRAVKTVAPGKHSLQQLVNNARTNQDSIEDKWAEGRRNRGDAGSKYGWGK</sequence>
<feature type="compositionally biased region" description="Low complexity" evidence="1">
    <location>
        <begin position="117"/>
        <end position="129"/>
    </location>
</feature>
<reference evidence="2 3" key="1">
    <citation type="submission" date="2017-03" db="EMBL/GenBank/DDBJ databases">
        <title>Genomes of endolithic fungi from Antarctica.</title>
        <authorList>
            <person name="Coleine C."/>
            <person name="Masonjones S."/>
            <person name="Stajich J.E."/>
        </authorList>
    </citation>
    <scope>NUCLEOTIDE SEQUENCE [LARGE SCALE GENOMIC DNA]</scope>
    <source>
        <strain evidence="2 3">CCFEE 5184</strain>
    </source>
</reference>